<reference evidence="2" key="1">
    <citation type="submission" date="2015-10" db="EMBL/GenBank/DDBJ databases">
        <authorList>
            <person name="Gilbert D.G."/>
        </authorList>
    </citation>
    <scope>NUCLEOTIDE SEQUENCE</scope>
</reference>
<sequence>MSTQHSLLASYLLKLESALQQHELWSTDSPSALQLSSLQPFCVDTLTIEQWLQYILIPRFSALVATGADLPIIPADNGMAGMADIAFNQRNIRANEVVDLIRAIDSLLEAPWP</sequence>
<name>A0A160T9L3_9ZZZZ</name>
<evidence type="ECO:0000259" key="1">
    <source>
        <dbReference type="Pfam" id="PF04287"/>
    </source>
</evidence>
<dbReference type="EMBL" id="CZQC01000005">
    <property type="protein sequence ID" value="CUS40193.1"/>
    <property type="molecule type" value="Genomic_DNA"/>
</dbReference>
<dbReference type="PANTHER" id="PTHR39586:SF1">
    <property type="entry name" value="CYTOPLASMIC PROTEIN"/>
    <property type="match status" value="1"/>
</dbReference>
<dbReference type="SUPFAM" id="SSF158452">
    <property type="entry name" value="YqcC-like"/>
    <property type="match status" value="1"/>
</dbReference>
<dbReference type="AlphaFoldDB" id="A0A160T9L3"/>
<dbReference type="Gene3D" id="1.20.1440.40">
    <property type="entry name" value="YqcC-like"/>
    <property type="match status" value="1"/>
</dbReference>
<gene>
    <name evidence="2" type="ORF">MGWOODY_Tha884</name>
</gene>
<dbReference type="InterPro" id="IPR023376">
    <property type="entry name" value="YqcC-like_dom"/>
</dbReference>
<accession>A0A160T9L3</accession>
<dbReference type="Pfam" id="PF04287">
    <property type="entry name" value="DUF446"/>
    <property type="match status" value="1"/>
</dbReference>
<dbReference type="PANTHER" id="PTHR39586">
    <property type="entry name" value="CYTOPLASMIC PROTEIN-RELATED"/>
    <property type="match status" value="1"/>
</dbReference>
<protein>
    <recommendedName>
        <fullName evidence="1">YqcC-like domain-containing protein</fullName>
    </recommendedName>
</protein>
<proteinExistence type="predicted"/>
<dbReference type="InterPro" id="IPR036814">
    <property type="entry name" value="YqcC-like_sf"/>
</dbReference>
<dbReference type="GO" id="GO:0044010">
    <property type="term" value="P:single-species biofilm formation"/>
    <property type="evidence" value="ECO:0007669"/>
    <property type="project" value="TreeGrafter"/>
</dbReference>
<feature type="domain" description="YqcC-like" evidence="1">
    <location>
        <begin position="9"/>
        <end position="107"/>
    </location>
</feature>
<dbReference type="InterPro" id="IPR007384">
    <property type="entry name" value="UCP006257"/>
</dbReference>
<evidence type="ECO:0000313" key="2">
    <source>
        <dbReference type="EMBL" id="CUS40193.1"/>
    </source>
</evidence>
<organism evidence="2">
    <name type="scientific">hydrothermal vent metagenome</name>
    <dbReference type="NCBI Taxonomy" id="652676"/>
    <lineage>
        <taxon>unclassified sequences</taxon>
        <taxon>metagenomes</taxon>
        <taxon>ecological metagenomes</taxon>
    </lineage>
</organism>